<dbReference type="Proteomes" id="UP001283361">
    <property type="component" value="Unassembled WGS sequence"/>
</dbReference>
<proteinExistence type="predicted"/>
<evidence type="ECO:0000313" key="2">
    <source>
        <dbReference type="EMBL" id="KAK3787654.1"/>
    </source>
</evidence>
<feature type="region of interest" description="Disordered" evidence="1">
    <location>
        <begin position="43"/>
        <end position="66"/>
    </location>
</feature>
<evidence type="ECO:0000313" key="3">
    <source>
        <dbReference type="Proteomes" id="UP001283361"/>
    </source>
</evidence>
<evidence type="ECO:0000256" key="1">
    <source>
        <dbReference type="SAM" id="MobiDB-lite"/>
    </source>
</evidence>
<reference evidence="2" key="1">
    <citation type="journal article" date="2023" name="G3 (Bethesda)">
        <title>A reference genome for the long-term kleptoplast-retaining sea slug Elysia crispata morphotype clarki.</title>
        <authorList>
            <person name="Eastman K.E."/>
            <person name="Pendleton A.L."/>
            <person name="Shaikh M.A."/>
            <person name="Suttiyut T."/>
            <person name="Ogas R."/>
            <person name="Tomko P."/>
            <person name="Gavelis G."/>
            <person name="Widhalm J.R."/>
            <person name="Wisecaver J.H."/>
        </authorList>
    </citation>
    <scope>NUCLEOTIDE SEQUENCE</scope>
    <source>
        <strain evidence="2">ECLA1</strain>
    </source>
</reference>
<keyword evidence="3" id="KW-1185">Reference proteome</keyword>
<dbReference type="AlphaFoldDB" id="A0AAE1AGR8"/>
<dbReference type="EMBL" id="JAWDGP010001847">
    <property type="protein sequence ID" value="KAK3787654.1"/>
    <property type="molecule type" value="Genomic_DNA"/>
</dbReference>
<accession>A0AAE1AGR8</accession>
<protein>
    <submittedName>
        <fullName evidence="2">Uncharacterized protein</fullName>
    </submittedName>
</protein>
<comment type="caution">
    <text evidence="2">The sequence shown here is derived from an EMBL/GenBank/DDBJ whole genome shotgun (WGS) entry which is preliminary data.</text>
</comment>
<sequence length="66" mass="7097">MHGKFRTQGNDVILTADVRISTCRLQTVTSTGRKQICLAPLTPSREASGTNNSVSPVTKMAPKLIV</sequence>
<gene>
    <name evidence="2" type="ORF">RRG08_031885</name>
</gene>
<name>A0AAE1AGR8_9GAST</name>
<organism evidence="2 3">
    <name type="scientific">Elysia crispata</name>
    <name type="common">lettuce slug</name>
    <dbReference type="NCBI Taxonomy" id="231223"/>
    <lineage>
        <taxon>Eukaryota</taxon>
        <taxon>Metazoa</taxon>
        <taxon>Spiralia</taxon>
        <taxon>Lophotrochozoa</taxon>
        <taxon>Mollusca</taxon>
        <taxon>Gastropoda</taxon>
        <taxon>Heterobranchia</taxon>
        <taxon>Euthyneura</taxon>
        <taxon>Panpulmonata</taxon>
        <taxon>Sacoglossa</taxon>
        <taxon>Placobranchoidea</taxon>
        <taxon>Plakobranchidae</taxon>
        <taxon>Elysia</taxon>
    </lineage>
</organism>
<feature type="compositionally biased region" description="Polar residues" evidence="1">
    <location>
        <begin position="45"/>
        <end position="56"/>
    </location>
</feature>